<organism evidence="2 3">
    <name type="scientific">Anaerobacillus arseniciselenatis</name>
    <dbReference type="NCBI Taxonomy" id="85682"/>
    <lineage>
        <taxon>Bacteria</taxon>
        <taxon>Bacillati</taxon>
        <taxon>Bacillota</taxon>
        <taxon>Bacilli</taxon>
        <taxon>Bacillales</taxon>
        <taxon>Bacillaceae</taxon>
        <taxon>Anaerobacillus</taxon>
    </lineage>
</organism>
<feature type="transmembrane region" description="Helical" evidence="1">
    <location>
        <begin position="12"/>
        <end position="28"/>
    </location>
</feature>
<keyword evidence="1" id="KW-0812">Transmembrane</keyword>
<sequence length="198" mass="23401">MSFIHILSDMKSFLLIFLGLFSCALILNRVNKKVFIIFLLPSILFSTVITLLILLDYQYHFARHTDLSKVSLNGIHVGMKITDSELEKYGEYSTLEGSYYNDLKRYNNFSIDRDDQAIIRYLSTNSEDFVTDQDIRVGDHFKKVKSVYGPNYYYRDEQSMTVLGYRDRKRGISLEFYSIDYFSKEEITAIKMIDYRHY</sequence>
<evidence type="ECO:0000256" key="1">
    <source>
        <dbReference type="SAM" id="Phobius"/>
    </source>
</evidence>
<dbReference type="OrthoDB" id="1912519at2"/>
<gene>
    <name evidence="2" type="ORF">BKP35_00805</name>
</gene>
<evidence type="ECO:0000313" key="3">
    <source>
        <dbReference type="Proteomes" id="UP000180098"/>
    </source>
</evidence>
<dbReference type="AlphaFoldDB" id="A0A1S2LV87"/>
<proteinExistence type="predicted"/>
<dbReference type="RefSeq" id="WP_071311492.1">
    <property type="nucleotide sequence ID" value="NZ_MLQQ01000001.1"/>
</dbReference>
<dbReference type="EMBL" id="MLQQ01000001">
    <property type="protein sequence ID" value="OIJ15567.1"/>
    <property type="molecule type" value="Genomic_DNA"/>
</dbReference>
<name>A0A1S2LV87_9BACI</name>
<accession>A0A1S2LV87</accession>
<feature type="transmembrane region" description="Helical" evidence="1">
    <location>
        <begin position="34"/>
        <end position="55"/>
    </location>
</feature>
<protein>
    <submittedName>
        <fullName evidence="2">Uncharacterized protein</fullName>
    </submittedName>
</protein>
<comment type="caution">
    <text evidence="2">The sequence shown here is derived from an EMBL/GenBank/DDBJ whole genome shotgun (WGS) entry which is preliminary data.</text>
</comment>
<dbReference type="Proteomes" id="UP000180098">
    <property type="component" value="Unassembled WGS sequence"/>
</dbReference>
<evidence type="ECO:0000313" key="2">
    <source>
        <dbReference type="EMBL" id="OIJ15567.1"/>
    </source>
</evidence>
<keyword evidence="1" id="KW-0472">Membrane</keyword>
<keyword evidence="3" id="KW-1185">Reference proteome</keyword>
<keyword evidence="1" id="KW-1133">Transmembrane helix</keyword>
<reference evidence="2 3" key="1">
    <citation type="submission" date="2016-10" db="EMBL/GenBank/DDBJ databases">
        <title>Draft genome sequences of four alkaliphilic bacteria belonging to the Anaerobacillus genus.</title>
        <authorList>
            <person name="Bassil N.M."/>
            <person name="Lloyd J.R."/>
        </authorList>
    </citation>
    <scope>NUCLEOTIDE SEQUENCE [LARGE SCALE GENOMIC DNA]</scope>
    <source>
        <strain evidence="2 3">DSM 15340</strain>
    </source>
</reference>